<dbReference type="AlphaFoldDB" id="B3MF44"/>
<dbReference type="PROSITE" id="PS50157">
    <property type="entry name" value="ZINC_FINGER_C2H2_2"/>
    <property type="match status" value="2"/>
</dbReference>
<dbReference type="eggNOG" id="ENOG502T7Y5">
    <property type="taxonomic scope" value="Eukaryota"/>
</dbReference>
<dbReference type="GO" id="GO:0000977">
    <property type="term" value="F:RNA polymerase II transcription regulatory region sequence-specific DNA binding"/>
    <property type="evidence" value="ECO:0007669"/>
    <property type="project" value="TreeGrafter"/>
</dbReference>
<name>B3MF44_DROAN</name>
<dbReference type="GO" id="GO:0005634">
    <property type="term" value="C:nucleus"/>
    <property type="evidence" value="ECO:0007669"/>
    <property type="project" value="TreeGrafter"/>
</dbReference>
<dbReference type="CTD" id="36023"/>
<keyword evidence="2" id="KW-0677">Repeat</keyword>
<dbReference type="KEGG" id="dan:6494160"/>
<sequence length="437" mass="48878">MLRIRQDLLIPSPPLTPGDEASMPLLTDLLARNAQDLNAPPGFVLCIPCYLCKQPFNDIESFKAHLTQHAAEIHAWNTGSVQKTQPYMPPYESVPRNPHPYHLPVAFPPTPSPPMGPMTLPPCAMPSQQEQMQHPMPVLTQVPLRAMDMMVERVAPTIPHHHHLHPCPPPWLRQPLPNQPYFPPVPPPMEYTIPTPMHAEPSHSPEHPPILTPQAVELQEEEISVDVEALSDAVEKPKPPVVQILKDLLKKSSDQPAAPDPGATKQQFGCELCGKKLSSRQALKYHSRVFHQIEDLPSDRIGRNVQKLYKCTVCKRRYKRQSFLKLHLKYSHGIITPPKEAAEPESSTVDCEAPPAAEKSASPPAHEPGRKEIWSTRLYNAVAAAQYQPASEPAAKYLSAPRQHPARTDSGDTSATQPKRIYPMRSPFFNPDLWLDL</sequence>
<feature type="region of interest" description="Disordered" evidence="6">
    <location>
        <begin position="337"/>
        <end position="369"/>
    </location>
</feature>
<keyword evidence="9" id="KW-1185">Reference proteome</keyword>
<feature type="domain" description="C2H2-type" evidence="7">
    <location>
        <begin position="268"/>
        <end position="296"/>
    </location>
</feature>
<evidence type="ECO:0000259" key="7">
    <source>
        <dbReference type="PROSITE" id="PS50157"/>
    </source>
</evidence>
<dbReference type="PhylomeDB" id="B3MF44"/>
<protein>
    <submittedName>
        <fullName evidence="8">Uncharacterized protein, isoform B</fullName>
    </submittedName>
</protein>
<dbReference type="GO" id="GO:0000981">
    <property type="term" value="F:DNA-binding transcription factor activity, RNA polymerase II-specific"/>
    <property type="evidence" value="ECO:0007669"/>
    <property type="project" value="TreeGrafter"/>
</dbReference>
<dbReference type="EMBL" id="CH902619">
    <property type="protein sequence ID" value="EDV37672.1"/>
    <property type="molecule type" value="Genomic_DNA"/>
</dbReference>
<evidence type="ECO:0000313" key="8">
    <source>
        <dbReference type="EMBL" id="EDV37672.1"/>
    </source>
</evidence>
<dbReference type="STRING" id="7217.B3MF44"/>
<dbReference type="PROSITE" id="PS00028">
    <property type="entry name" value="ZINC_FINGER_C2H2_1"/>
    <property type="match status" value="3"/>
</dbReference>
<accession>B3MF44</accession>
<dbReference type="FunCoup" id="B3MF44">
    <property type="interactions" value="19"/>
</dbReference>
<dbReference type="HOGENOM" id="CLU_579056_0_0_1"/>
<keyword evidence="4" id="KW-0862">Zinc</keyword>
<evidence type="ECO:0000256" key="3">
    <source>
        <dbReference type="ARBA" id="ARBA00022771"/>
    </source>
</evidence>
<dbReference type="InterPro" id="IPR036236">
    <property type="entry name" value="Znf_C2H2_sf"/>
</dbReference>
<evidence type="ECO:0000256" key="4">
    <source>
        <dbReference type="ARBA" id="ARBA00022833"/>
    </source>
</evidence>
<reference evidence="8 9" key="1">
    <citation type="journal article" date="2007" name="Nature">
        <title>Evolution of genes and genomes on the Drosophila phylogeny.</title>
        <authorList>
            <consortium name="Drosophila 12 Genomes Consortium"/>
            <person name="Clark A.G."/>
            <person name="Eisen M.B."/>
            <person name="Smith D.R."/>
            <person name="Bergman C.M."/>
            <person name="Oliver B."/>
            <person name="Markow T.A."/>
            <person name="Kaufman T.C."/>
            <person name="Kellis M."/>
            <person name="Gelbart W."/>
            <person name="Iyer V.N."/>
            <person name="Pollard D.A."/>
            <person name="Sackton T.B."/>
            <person name="Larracuente A.M."/>
            <person name="Singh N.D."/>
            <person name="Abad J.P."/>
            <person name="Abt D.N."/>
            <person name="Adryan B."/>
            <person name="Aguade M."/>
            <person name="Akashi H."/>
            <person name="Anderson W.W."/>
            <person name="Aquadro C.F."/>
            <person name="Ardell D.H."/>
            <person name="Arguello R."/>
            <person name="Artieri C.G."/>
            <person name="Barbash D.A."/>
            <person name="Barker D."/>
            <person name="Barsanti P."/>
            <person name="Batterham P."/>
            <person name="Batzoglou S."/>
            <person name="Begun D."/>
            <person name="Bhutkar A."/>
            <person name="Blanco E."/>
            <person name="Bosak S.A."/>
            <person name="Bradley R.K."/>
            <person name="Brand A.D."/>
            <person name="Brent M.R."/>
            <person name="Brooks A.N."/>
            <person name="Brown R.H."/>
            <person name="Butlin R.K."/>
            <person name="Caggese C."/>
            <person name="Calvi B.R."/>
            <person name="Bernardo de Carvalho A."/>
            <person name="Caspi A."/>
            <person name="Castrezana S."/>
            <person name="Celniker S.E."/>
            <person name="Chang J.L."/>
            <person name="Chapple C."/>
            <person name="Chatterji S."/>
            <person name="Chinwalla A."/>
            <person name="Civetta A."/>
            <person name="Clifton S.W."/>
            <person name="Comeron J.M."/>
            <person name="Costello J.C."/>
            <person name="Coyne J.A."/>
            <person name="Daub J."/>
            <person name="David R.G."/>
            <person name="Delcher A.L."/>
            <person name="Delehaunty K."/>
            <person name="Do C.B."/>
            <person name="Ebling H."/>
            <person name="Edwards K."/>
            <person name="Eickbush T."/>
            <person name="Evans J.D."/>
            <person name="Filipski A."/>
            <person name="Findeiss S."/>
            <person name="Freyhult E."/>
            <person name="Fulton L."/>
            <person name="Fulton R."/>
            <person name="Garcia A.C."/>
            <person name="Gardiner A."/>
            <person name="Garfield D.A."/>
            <person name="Garvin B.E."/>
            <person name="Gibson G."/>
            <person name="Gilbert D."/>
            <person name="Gnerre S."/>
            <person name="Godfrey J."/>
            <person name="Good R."/>
            <person name="Gotea V."/>
            <person name="Gravely B."/>
            <person name="Greenberg A.J."/>
            <person name="Griffiths-Jones S."/>
            <person name="Gross S."/>
            <person name="Guigo R."/>
            <person name="Gustafson E.A."/>
            <person name="Haerty W."/>
            <person name="Hahn M.W."/>
            <person name="Halligan D.L."/>
            <person name="Halpern A.L."/>
            <person name="Halter G.M."/>
            <person name="Han M.V."/>
            <person name="Heger A."/>
            <person name="Hillier L."/>
            <person name="Hinrichs A.S."/>
            <person name="Holmes I."/>
            <person name="Hoskins R.A."/>
            <person name="Hubisz M.J."/>
            <person name="Hultmark D."/>
            <person name="Huntley M.A."/>
            <person name="Jaffe D.B."/>
            <person name="Jagadeeshan S."/>
            <person name="Jeck W.R."/>
            <person name="Johnson J."/>
            <person name="Jones C.D."/>
            <person name="Jordan W.C."/>
            <person name="Karpen G.H."/>
            <person name="Kataoka E."/>
            <person name="Keightley P.D."/>
            <person name="Kheradpour P."/>
            <person name="Kirkness E.F."/>
            <person name="Koerich L.B."/>
            <person name="Kristiansen K."/>
            <person name="Kudrna D."/>
            <person name="Kulathinal R.J."/>
            <person name="Kumar S."/>
            <person name="Kwok R."/>
            <person name="Lander E."/>
            <person name="Langley C.H."/>
            <person name="Lapoint R."/>
            <person name="Lazzaro B.P."/>
            <person name="Lee S.J."/>
            <person name="Levesque L."/>
            <person name="Li R."/>
            <person name="Lin C.F."/>
            <person name="Lin M.F."/>
            <person name="Lindblad-Toh K."/>
            <person name="Llopart A."/>
            <person name="Long M."/>
            <person name="Low L."/>
            <person name="Lozovsky E."/>
            <person name="Lu J."/>
            <person name="Luo M."/>
            <person name="Machado C.A."/>
            <person name="Makalowski W."/>
            <person name="Marzo M."/>
            <person name="Matsuda M."/>
            <person name="Matzkin L."/>
            <person name="McAllister B."/>
            <person name="McBride C.S."/>
            <person name="McKernan B."/>
            <person name="McKernan K."/>
            <person name="Mendez-Lago M."/>
            <person name="Minx P."/>
            <person name="Mollenhauer M.U."/>
            <person name="Montooth K."/>
            <person name="Mount S.M."/>
            <person name="Mu X."/>
            <person name="Myers E."/>
            <person name="Negre B."/>
            <person name="Newfeld S."/>
            <person name="Nielsen R."/>
            <person name="Noor M.A."/>
            <person name="O'Grady P."/>
            <person name="Pachter L."/>
            <person name="Papaceit M."/>
            <person name="Parisi M.J."/>
            <person name="Parisi M."/>
            <person name="Parts L."/>
            <person name="Pedersen J.S."/>
            <person name="Pesole G."/>
            <person name="Phillippy A.M."/>
            <person name="Ponting C.P."/>
            <person name="Pop M."/>
            <person name="Porcelli D."/>
            <person name="Powell J.R."/>
            <person name="Prohaska S."/>
            <person name="Pruitt K."/>
            <person name="Puig M."/>
            <person name="Quesneville H."/>
            <person name="Ram K.R."/>
            <person name="Rand D."/>
            <person name="Rasmussen M.D."/>
            <person name="Reed L.K."/>
            <person name="Reenan R."/>
            <person name="Reily A."/>
            <person name="Remington K.A."/>
            <person name="Rieger T.T."/>
            <person name="Ritchie M.G."/>
            <person name="Robin C."/>
            <person name="Rogers Y.H."/>
            <person name="Rohde C."/>
            <person name="Rozas J."/>
            <person name="Rubenfield M.J."/>
            <person name="Ruiz A."/>
            <person name="Russo S."/>
            <person name="Salzberg S.L."/>
            <person name="Sanchez-Gracia A."/>
            <person name="Saranga D.J."/>
            <person name="Sato H."/>
            <person name="Schaeffer S.W."/>
            <person name="Schatz M.C."/>
            <person name="Schlenke T."/>
            <person name="Schwartz R."/>
            <person name="Segarra C."/>
            <person name="Singh R.S."/>
            <person name="Sirot L."/>
            <person name="Sirota M."/>
            <person name="Sisneros N.B."/>
            <person name="Smith C.D."/>
            <person name="Smith T.F."/>
            <person name="Spieth J."/>
            <person name="Stage D.E."/>
            <person name="Stark A."/>
            <person name="Stephan W."/>
            <person name="Strausberg R.L."/>
            <person name="Strempel S."/>
            <person name="Sturgill D."/>
            <person name="Sutton G."/>
            <person name="Sutton G.G."/>
            <person name="Tao W."/>
            <person name="Teichmann S."/>
            <person name="Tobari Y.N."/>
            <person name="Tomimura Y."/>
            <person name="Tsolas J.M."/>
            <person name="Valente V.L."/>
            <person name="Venter E."/>
            <person name="Venter J.C."/>
            <person name="Vicario S."/>
            <person name="Vieira F.G."/>
            <person name="Vilella A.J."/>
            <person name="Villasante A."/>
            <person name="Walenz B."/>
            <person name="Wang J."/>
            <person name="Wasserman M."/>
            <person name="Watts T."/>
            <person name="Wilson D."/>
            <person name="Wilson R.K."/>
            <person name="Wing R.A."/>
            <person name="Wolfner M.F."/>
            <person name="Wong A."/>
            <person name="Wong G.K."/>
            <person name="Wu C.I."/>
            <person name="Wu G."/>
            <person name="Yamamoto D."/>
            <person name="Yang H.P."/>
            <person name="Yang S.P."/>
            <person name="Yorke J.A."/>
            <person name="Yoshida K."/>
            <person name="Zdobnov E."/>
            <person name="Zhang P."/>
            <person name="Zhang Y."/>
            <person name="Zimin A.V."/>
            <person name="Baldwin J."/>
            <person name="Abdouelleil A."/>
            <person name="Abdulkadir J."/>
            <person name="Abebe A."/>
            <person name="Abera B."/>
            <person name="Abreu J."/>
            <person name="Acer S.C."/>
            <person name="Aftuck L."/>
            <person name="Alexander A."/>
            <person name="An P."/>
            <person name="Anderson E."/>
            <person name="Anderson S."/>
            <person name="Arachi H."/>
            <person name="Azer M."/>
            <person name="Bachantsang P."/>
            <person name="Barry A."/>
            <person name="Bayul T."/>
            <person name="Berlin A."/>
            <person name="Bessette D."/>
            <person name="Bloom T."/>
            <person name="Blye J."/>
            <person name="Boguslavskiy L."/>
            <person name="Bonnet C."/>
            <person name="Boukhgalter B."/>
            <person name="Bourzgui I."/>
            <person name="Brown A."/>
            <person name="Cahill P."/>
            <person name="Channer S."/>
            <person name="Cheshatsang Y."/>
            <person name="Chuda L."/>
            <person name="Citroen M."/>
            <person name="Collymore A."/>
            <person name="Cooke P."/>
            <person name="Costello M."/>
            <person name="D'Aco K."/>
            <person name="Daza R."/>
            <person name="De Haan G."/>
            <person name="DeGray S."/>
            <person name="DeMaso C."/>
            <person name="Dhargay N."/>
            <person name="Dooley K."/>
            <person name="Dooley E."/>
            <person name="Doricent M."/>
            <person name="Dorje P."/>
            <person name="Dorjee K."/>
            <person name="Dupes A."/>
            <person name="Elong R."/>
            <person name="Falk J."/>
            <person name="Farina A."/>
            <person name="Faro S."/>
            <person name="Ferguson D."/>
            <person name="Fisher S."/>
            <person name="Foley C.D."/>
            <person name="Franke A."/>
            <person name="Friedrich D."/>
            <person name="Gadbois L."/>
            <person name="Gearin G."/>
            <person name="Gearin C.R."/>
            <person name="Giannoukos G."/>
            <person name="Goode T."/>
            <person name="Graham J."/>
            <person name="Grandbois E."/>
            <person name="Grewal S."/>
            <person name="Gyaltsen K."/>
            <person name="Hafez N."/>
            <person name="Hagos B."/>
            <person name="Hall J."/>
            <person name="Henson C."/>
            <person name="Hollinger A."/>
            <person name="Honan T."/>
            <person name="Huard M.D."/>
            <person name="Hughes L."/>
            <person name="Hurhula B."/>
            <person name="Husby M.E."/>
            <person name="Kamat A."/>
            <person name="Kanga B."/>
            <person name="Kashin S."/>
            <person name="Khazanovich D."/>
            <person name="Kisner P."/>
            <person name="Lance K."/>
            <person name="Lara M."/>
            <person name="Lee W."/>
            <person name="Lennon N."/>
            <person name="Letendre F."/>
            <person name="LeVine R."/>
            <person name="Lipovsky A."/>
            <person name="Liu X."/>
            <person name="Liu J."/>
            <person name="Liu S."/>
            <person name="Lokyitsang T."/>
            <person name="Lokyitsang Y."/>
            <person name="Lubonja R."/>
            <person name="Lui A."/>
            <person name="MacDonald P."/>
            <person name="Magnisalis V."/>
            <person name="Maru K."/>
            <person name="Matthews C."/>
            <person name="McCusker W."/>
            <person name="McDonough S."/>
            <person name="Mehta T."/>
            <person name="Meldrim J."/>
            <person name="Meneus L."/>
            <person name="Mihai O."/>
            <person name="Mihalev A."/>
            <person name="Mihova T."/>
            <person name="Mittelman R."/>
            <person name="Mlenga V."/>
            <person name="Montmayeur A."/>
            <person name="Mulrain L."/>
            <person name="Navidi A."/>
            <person name="Naylor J."/>
            <person name="Negash T."/>
            <person name="Nguyen T."/>
            <person name="Nguyen N."/>
            <person name="Nicol R."/>
            <person name="Norbu C."/>
            <person name="Norbu N."/>
            <person name="Novod N."/>
            <person name="O'Neill B."/>
            <person name="Osman S."/>
            <person name="Markiewicz E."/>
            <person name="Oyono O.L."/>
            <person name="Patti C."/>
            <person name="Phunkhang P."/>
            <person name="Pierre F."/>
            <person name="Priest M."/>
            <person name="Raghuraman S."/>
            <person name="Rege F."/>
            <person name="Reyes R."/>
            <person name="Rise C."/>
            <person name="Rogov P."/>
            <person name="Ross K."/>
            <person name="Ryan E."/>
            <person name="Settipalli S."/>
            <person name="Shea T."/>
            <person name="Sherpa N."/>
            <person name="Shi L."/>
            <person name="Shih D."/>
            <person name="Sparrow T."/>
            <person name="Spaulding J."/>
            <person name="Stalker J."/>
            <person name="Stange-Thomann N."/>
            <person name="Stavropoulos S."/>
            <person name="Stone C."/>
            <person name="Strader C."/>
            <person name="Tesfaye S."/>
            <person name="Thomson T."/>
            <person name="Thoulutsang Y."/>
            <person name="Thoulutsang D."/>
            <person name="Topham K."/>
            <person name="Topping I."/>
            <person name="Tsamla T."/>
            <person name="Vassiliev H."/>
            <person name="Vo A."/>
            <person name="Wangchuk T."/>
            <person name="Wangdi T."/>
            <person name="Weiand M."/>
            <person name="Wilkinson J."/>
            <person name="Wilson A."/>
            <person name="Yadav S."/>
            <person name="Young G."/>
            <person name="Yu Q."/>
            <person name="Zembek L."/>
            <person name="Zhong D."/>
            <person name="Zimmer A."/>
            <person name="Zwirko Z."/>
            <person name="Jaffe D.B."/>
            <person name="Alvarez P."/>
            <person name="Brockman W."/>
            <person name="Butler J."/>
            <person name="Chin C."/>
            <person name="Gnerre S."/>
            <person name="Grabherr M."/>
            <person name="Kleber M."/>
            <person name="Mauceli E."/>
            <person name="MacCallum I."/>
        </authorList>
    </citation>
    <scope>NUCLEOTIDE SEQUENCE [LARGE SCALE GENOMIC DNA]</scope>
    <source>
        <strain evidence="9">Tucson 14024-0371.13</strain>
    </source>
</reference>
<organism evidence="8 9">
    <name type="scientific">Drosophila ananassae</name>
    <name type="common">Fruit fly</name>
    <dbReference type="NCBI Taxonomy" id="7217"/>
    <lineage>
        <taxon>Eukaryota</taxon>
        <taxon>Metazoa</taxon>
        <taxon>Ecdysozoa</taxon>
        <taxon>Arthropoda</taxon>
        <taxon>Hexapoda</taxon>
        <taxon>Insecta</taxon>
        <taxon>Pterygota</taxon>
        <taxon>Neoptera</taxon>
        <taxon>Endopterygota</taxon>
        <taxon>Diptera</taxon>
        <taxon>Brachycera</taxon>
        <taxon>Muscomorpha</taxon>
        <taxon>Ephydroidea</taxon>
        <taxon>Drosophilidae</taxon>
        <taxon>Drosophila</taxon>
        <taxon>Sophophora</taxon>
    </lineage>
</organism>
<dbReference type="GO" id="GO:0008270">
    <property type="term" value="F:zinc ion binding"/>
    <property type="evidence" value="ECO:0007669"/>
    <property type="project" value="UniProtKB-KW"/>
</dbReference>
<evidence type="ECO:0000256" key="2">
    <source>
        <dbReference type="ARBA" id="ARBA00022737"/>
    </source>
</evidence>
<proteinExistence type="predicted"/>
<dbReference type="OrthoDB" id="7868990at2759"/>
<dbReference type="PANTHER" id="PTHR24409:SF295">
    <property type="entry name" value="AZ2-RELATED"/>
    <property type="match status" value="1"/>
</dbReference>
<dbReference type="Gene3D" id="3.30.160.60">
    <property type="entry name" value="Classic Zinc Finger"/>
    <property type="match status" value="1"/>
</dbReference>
<dbReference type="Proteomes" id="UP000007801">
    <property type="component" value="Unassembled WGS sequence"/>
</dbReference>
<feature type="region of interest" description="Disordered" evidence="6">
    <location>
        <begin position="392"/>
        <end position="424"/>
    </location>
</feature>
<dbReference type="OMA" id="MHMKVKH"/>
<evidence type="ECO:0000313" key="9">
    <source>
        <dbReference type="Proteomes" id="UP000007801"/>
    </source>
</evidence>
<dbReference type="GeneID" id="6494160"/>
<dbReference type="PANTHER" id="PTHR24409">
    <property type="entry name" value="ZINC FINGER PROTEIN 142"/>
    <property type="match status" value="1"/>
</dbReference>
<evidence type="ECO:0000256" key="1">
    <source>
        <dbReference type="ARBA" id="ARBA00022723"/>
    </source>
</evidence>
<dbReference type="InParanoid" id="B3MF44"/>
<keyword evidence="3 5" id="KW-0863">Zinc-finger</keyword>
<evidence type="ECO:0000256" key="5">
    <source>
        <dbReference type="PROSITE-ProRule" id="PRU00042"/>
    </source>
</evidence>
<dbReference type="SMART" id="SM00355">
    <property type="entry name" value="ZnF_C2H2"/>
    <property type="match status" value="3"/>
</dbReference>
<keyword evidence="1" id="KW-0479">Metal-binding</keyword>
<evidence type="ECO:0000256" key="6">
    <source>
        <dbReference type="SAM" id="MobiDB-lite"/>
    </source>
</evidence>
<gene>
    <name evidence="8" type="primary">Dana\GF11296</name>
    <name evidence="8" type="synonym">dana_GLEANR_11364</name>
    <name evidence="8" type="ORF">GF11296</name>
</gene>
<dbReference type="Pfam" id="PF00096">
    <property type="entry name" value="zf-C2H2"/>
    <property type="match status" value="1"/>
</dbReference>
<dbReference type="SUPFAM" id="SSF57667">
    <property type="entry name" value="beta-beta-alpha zinc fingers"/>
    <property type="match status" value="1"/>
</dbReference>
<dbReference type="InterPro" id="IPR013087">
    <property type="entry name" value="Znf_C2H2_type"/>
</dbReference>
<feature type="compositionally biased region" description="Low complexity" evidence="6">
    <location>
        <begin position="352"/>
        <end position="364"/>
    </location>
</feature>
<feature type="domain" description="C2H2-type" evidence="7">
    <location>
        <begin position="309"/>
        <end position="337"/>
    </location>
</feature>